<dbReference type="Proteomes" id="UP001497525">
    <property type="component" value="Unassembled WGS sequence"/>
</dbReference>
<comment type="caution">
    <text evidence="10">The sequence shown here is derived from an EMBL/GenBank/DDBJ whole genome shotgun (WGS) entry which is preliminary data.</text>
</comment>
<name>A0AAV2T7G1_CALDB</name>
<evidence type="ECO:0000256" key="4">
    <source>
        <dbReference type="ARBA" id="ARBA00022692"/>
    </source>
</evidence>
<dbReference type="InterPro" id="IPR008389">
    <property type="entry name" value="ATPase_V0-cplx_e1/e2_su"/>
</dbReference>
<reference evidence="10" key="1">
    <citation type="submission" date="2024-06" db="EMBL/GenBank/DDBJ databases">
        <authorList>
            <person name="Liu X."/>
            <person name="Lenzi L."/>
            <person name="Haldenby T S."/>
            <person name="Uol C."/>
        </authorList>
    </citation>
    <scope>NUCLEOTIDE SEQUENCE</scope>
</reference>
<proteinExistence type="inferred from homology"/>
<keyword evidence="8 9" id="KW-0472">Membrane</keyword>
<organism evidence="10 11">
    <name type="scientific">Calicophoron daubneyi</name>
    <name type="common">Rumen fluke</name>
    <name type="synonym">Paramphistomum daubneyi</name>
    <dbReference type="NCBI Taxonomy" id="300641"/>
    <lineage>
        <taxon>Eukaryota</taxon>
        <taxon>Metazoa</taxon>
        <taxon>Spiralia</taxon>
        <taxon>Lophotrochozoa</taxon>
        <taxon>Platyhelminthes</taxon>
        <taxon>Trematoda</taxon>
        <taxon>Digenea</taxon>
        <taxon>Plagiorchiida</taxon>
        <taxon>Pronocephalata</taxon>
        <taxon>Paramphistomoidea</taxon>
        <taxon>Paramphistomidae</taxon>
        <taxon>Calicophoron</taxon>
    </lineage>
</organism>
<feature type="transmembrane region" description="Helical" evidence="9">
    <location>
        <begin position="7"/>
        <end position="29"/>
    </location>
</feature>
<evidence type="ECO:0000313" key="10">
    <source>
        <dbReference type="EMBL" id="CAL5132196.1"/>
    </source>
</evidence>
<dbReference type="Pfam" id="PF05493">
    <property type="entry name" value="ATP_synt_H"/>
    <property type="match status" value="1"/>
</dbReference>
<keyword evidence="6 9" id="KW-1133">Transmembrane helix</keyword>
<evidence type="ECO:0000256" key="6">
    <source>
        <dbReference type="ARBA" id="ARBA00022989"/>
    </source>
</evidence>
<dbReference type="PANTHER" id="PTHR12263">
    <property type="entry name" value="VACUOLAR ATP SYNTHASE SUBUNIT H"/>
    <property type="match status" value="1"/>
</dbReference>
<dbReference type="GO" id="GO:0046961">
    <property type="term" value="F:proton-transporting ATPase activity, rotational mechanism"/>
    <property type="evidence" value="ECO:0007669"/>
    <property type="project" value="InterPro"/>
</dbReference>
<dbReference type="AlphaFoldDB" id="A0AAV2T7G1"/>
<comment type="subcellular location">
    <subcellularLocation>
        <location evidence="1">Endomembrane system</location>
        <topology evidence="1">Multi-pass membrane protein</topology>
    </subcellularLocation>
</comment>
<evidence type="ECO:0000256" key="5">
    <source>
        <dbReference type="ARBA" id="ARBA00022781"/>
    </source>
</evidence>
<evidence type="ECO:0000256" key="9">
    <source>
        <dbReference type="SAM" id="Phobius"/>
    </source>
</evidence>
<keyword evidence="7" id="KW-0406">Ion transport</keyword>
<sequence>MDVKLHFFIPLAVVTVFWGLVALMGSVFVPKGANRHLLVISIYLTAACCYIFTYLLQYRPLIGPILSHRPALIVRQYWEPRK</sequence>
<evidence type="ECO:0000313" key="11">
    <source>
        <dbReference type="Proteomes" id="UP001497525"/>
    </source>
</evidence>
<dbReference type="GO" id="GO:0033179">
    <property type="term" value="C:proton-transporting V-type ATPase, V0 domain"/>
    <property type="evidence" value="ECO:0007669"/>
    <property type="project" value="InterPro"/>
</dbReference>
<dbReference type="EMBL" id="CAXLJL010000123">
    <property type="protein sequence ID" value="CAL5132196.1"/>
    <property type="molecule type" value="Genomic_DNA"/>
</dbReference>
<gene>
    <name evidence="10" type="ORF">CDAUBV1_LOCUS5039</name>
</gene>
<evidence type="ECO:0008006" key="12">
    <source>
        <dbReference type="Google" id="ProtNLM"/>
    </source>
</evidence>
<comment type="similarity">
    <text evidence="2">Belongs to the V-ATPase e1/e2 subunit family.</text>
</comment>
<keyword evidence="3" id="KW-0813">Transport</keyword>
<evidence type="ECO:0000256" key="3">
    <source>
        <dbReference type="ARBA" id="ARBA00022448"/>
    </source>
</evidence>
<accession>A0AAV2T7G1</accession>
<dbReference type="GO" id="GO:0012505">
    <property type="term" value="C:endomembrane system"/>
    <property type="evidence" value="ECO:0007669"/>
    <property type="project" value="UniProtKB-SubCell"/>
</dbReference>
<keyword evidence="5" id="KW-0375">Hydrogen ion transport</keyword>
<keyword evidence="4 9" id="KW-0812">Transmembrane</keyword>
<evidence type="ECO:0000256" key="7">
    <source>
        <dbReference type="ARBA" id="ARBA00023065"/>
    </source>
</evidence>
<feature type="transmembrane region" description="Helical" evidence="9">
    <location>
        <begin position="35"/>
        <end position="56"/>
    </location>
</feature>
<evidence type="ECO:0000256" key="8">
    <source>
        <dbReference type="ARBA" id="ARBA00023136"/>
    </source>
</evidence>
<dbReference type="PANTHER" id="PTHR12263:SF0">
    <property type="entry name" value="V-TYPE PROTON ATPASE SUBUNIT"/>
    <property type="match status" value="1"/>
</dbReference>
<protein>
    <recommendedName>
        <fullName evidence="12">V-type proton ATPase subunit</fullName>
    </recommendedName>
</protein>
<evidence type="ECO:0000256" key="1">
    <source>
        <dbReference type="ARBA" id="ARBA00004127"/>
    </source>
</evidence>
<evidence type="ECO:0000256" key="2">
    <source>
        <dbReference type="ARBA" id="ARBA00008328"/>
    </source>
</evidence>